<evidence type="ECO:0000256" key="2">
    <source>
        <dbReference type="ARBA" id="ARBA00022980"/>
    </source>
</evidence>
<dbReference type="Pfam" id="PF00831">
    <property type="entry name" value="Ribosomal_L29"/>
    <property type="match status" value="1"/>
</dbReference>
<dbReference type="CDD" id="cd00427">
    <property type="entry name" value="Ribosomal_L29_HIP"/>
    <property type="match status" value="1"/>
</dbReference>
<dbReference type="InterPro" id="IPR001854">
    <property type="entry name" value="Ribosomal_uL29"/>
</dbReference>
<reference evidence="6" key="1">
    <citation type="journal article" date="2020" name="mSystems">
        <title>Genome- and Community-Level Interaction Insights into Carbon Utilization and Element Cycling Functions of Hydrothermarchaeota in Hydrothermal Sediment.</title>
        <authorList>
            <person name="Zhou Z."/>
            <person name="Liu Y."/>
            <person name="Xu W."/>
            <person name="Pan J."/>
            <person name="Luo Z.H."/>
            <person name="Li M."/>
        </authorList>
    </citation>
    <scope>NUCLEOTIDE SEQUENCE [LARGE SCALE GENOMIC DNA]</scope>
    <source>
        <strain evidence="6">HyVt-237</strain>
    </source>
</reference>
<dbReference type="PANTHER" id="PTHR10916:SF0">
    <property type="entry name" value="LARGE RIBOSOMAL SUBUNIT PROTEIN UL29C"/>
    <property type="match status" value="1"/>
</dbReference>
<dbReference type="InterPro" id="IPR050063">
    <property type="entry name" value="Ribosomal_protein_uL29"/>
</dbReference>
<organism evidence="6">
    <name type="scientific">candidate division WOR-3 bacterium</name>
    <dbReference type="NCBI Taxonomy" id="2052148"/>
    <lineage>
        <taxon>Bacteria</taxon>
        <taxon>Bacteria division WOR-3</taxon>
    </lineage>
</organism>
<keyword evidence="2 5" id="KW-0689">Ribosomal protein</keyword>
<dbReference type="FunFam" id="1.10.287.310:FF:000001">
    <property type="entry name" value="50S ribosomal protein L29"/>
    <property type="match status" value="1"/>
</dbReference>
<dbReference type="InterPro" id="IPR036049">
    <property type="entry name" value="Ribosomal_uL29_sf"/>
</dbReference>
<evidence type="ECO:0000256" key="3">
    <source>
        <dbReference type="ARBA" id="ARBA00023274"/>
    </source>
</evidence>
<sequence length="69" mass="8463">MKARELRELPDEELRLRLRELKDQLFDLRTQKALGRLGQPHRFKEVKREIARILTILRERELGIERRTE</sequence>
<protein>
    <recommendedName>
        <fullName evidence="4 5">Large ribosomal subunit protein uL29</fullName>
    </recommendedName>
</protein>
<dbReference type="GO" id="GO:0006412">
    <property type="term" value="P:translation"/>
    <property type="evidence" value="ECO:0007669"/>
    <property type="project" value="UniProtKB-UniRule"/>
</dbReference>
<dbReference type="AlphaFoldDB" id="A0A7C0X9W7"/>
<evidence type="ECO:0000256" key="4">
    <source>
        <dbReference type="ARBA" id="ARBA00035204"/>
    </source>
</evidence>
<comment type="similarity">
    <text evidence="1 5">Belongs to the universal ribosomal protein uL29 family.</text>
</comment>
<keyword evidence="3 5" id="KW-0687">Ribonucleoprotein</keyword>
<dbReference type="SUPFAM" id="SSF46561">
    <property type="entry name" value="Ribosomal protein L29 (L29p)"/>
    <property type="match status" value="1"/>
</dbReference>
<dbReference type="InterPro" id="IPR018254">
    <property type="entry name" value="Ribosomal_uL29_CS"/>
</dbReference>
<accession>A0A7C0X9W7</accession>
<dbReference type="Gene3D" id="1.10.287.310">
    <property type="match status" value="1"/>
</dbReference>
<dbReference type="PANTHER" id="PTHR10916">
    <property type="entry name" value="60S RIBOSOMAL PROTEIN L35/50S RIBOSOMAL PROTEIN L29"/>
    <property type="match status" value="1"/>
</dbReference>
<comment type="caution">
    <text evidence="6">The sequence shown here is derived from an EMBL/GenBank/DDBJ whole genome shotgun (WGS) entry which is preliminary data.</text>
</comment>
<proteinExistence type="inferred from homology"/>
<dbReference type="NCBIfam" id="TIGR00012">
    <property type="entry name" value="L29"/>
    <property type="match status" value="1"/>
</dbReference>
<dbReference type="GO" id="GO:0022625">
    <property type="term" value="C:cytosolic large ribosomal subunit"/>
    <property type="evidence" value="ECO:0007669"/>
    <property type="project" value="TreeGrafter"/>
</dbReference>
<evidence type="ECO:0000256" key="5">
    <source>
        <dbReference type="HAMAP-Rule" id="MF_00374"/>
    </source>
</evidence>
<evidence type="ECO:0000313" key="6">
    <source>
        <dbReference type="EMBL" id="HDM89705.1"/>
    </source>
</evidence>
<name>A0A7C0X9W7_UNCW3</name>
<dbReference type="PROSITE" id="PS00579">
    <property type="entry name" value="RIBOSOMAL_L29"/>
    <property type="match status" value="1"/>
</dbReference>
<dbReference type="GO" id="GO:0003735">
    <property type="term" value="F:structural constituent of ribosome"/>
    <property type="evidence" value="ECO:0007669"/>
    <property type="project" value="InterPro"/>
</dbReference>
<dbReference type="Proteomes" id="UP000885931">
    <property type="component" value="Unassembled WGS sequence"/>
</dbReference>
<gene>
    <name evidence="5" type="primary">rpmC</name>
    <name evidence="6" type="ORF">ENG67_00670</name>
</gene>
<dbReference type="HAMAP" id="MF_00374">
    <property type="entry name" value="Ribosomal_uL29"/>
    <property type="match status" value="1"/>
</dbReference>
<dbReference type="EMBL" id="DRBW01000024">
    <property type="protein sequence ID" value="HDM89705.1"/>
    <property type="molecule type" value="Genomic_DNA"/>
</dbReference>
<evidence type="ECO:0000256" key="1">
    <source>
        <dbReference type="ARBA" id="ARBA00009254"/>
    </source>
</evidence>